<dbReference type="PROSITE" id="PS01124">
    <property type="entry name" value="HTH_ARAC_FAMILY_2"/>
    <property type="match status" value="1"/>
</dbReference>
<reference evidence="5" key="1">
    <citation type="submission" date="2022-01" db="EMBL/GenBank/DDBJ databases">
        <authorList>
            <person name="Criscuolo A."/>
        </authorList>
    </citation>
    <scope>NUCLEOTIDE SEQUENCE</scope>
    <source>
        <strain evidence="5">CIP111892</strain>
    </source>
</reference>
<dbReference type="SUPFAM" id="SSF46689">
    <property type="entry name" value="Homeodomain-like"/>
    <property type="match status" value="1"/>
</dbReference>
<evidence type="ECO:0000256" key="3">
    <source>
        <dbReference type="ARBA" id="ARBA00023163"/>
    </source>
</evidence>
<dbReference type="RefSeq" id="WP_236337280.1">
    <property type="nucleotide sequence ID" value="NZ_CAKMMG010000013.1"/>
</dbReference>
<dbReference type="SUPFAM" id="SSF51215">
    <property type="entry name" value="Regulatory protein AraC"/>
    <property type="match status" value="1"/>
</dbReference>
<dbReference type="Gene3D" id="1.10.10.60">
    <property type="entry name" value="Homeodomain-like"/>
    <property type="match status" value="2"/>
</dbReference>
<dbReference type="Pfam" id="PF12833">
    <property type="entry name" value="HTH_18"/>
    <property type="match status" value="1"/>
</dbReference>
<dbReference type="SMART" id="SM00342">
    <property type="entry name" value="HTH_ARAC"/>
    <property type="match status" value="1"/>
</dbReference>
<name>A0ABN8H552_9BACL</name>
<organism evidence="5 6">
    <name type="scientific">Paenibacillus auburnensis</name>
    <dbReference type="NCBI Taxonomy" id="2905649"/>
    <lineage>
        <taxon>Bacteria</taxon>
        <taxon>Bacillati</taxon>
        <taxon>Bacillota</taxon>
        <taxon>Bacilli</taxon>
        <taxon>Bacillales</taxon>
        <taxon>Paenibacillaceae</taxon>
        <taxon>Paenibacillus</taxon>
    </lineage>
</organism>
<dbReference type="InterPro" id="IPR018060">
    <property type="entry name" value="HTH_AraC"/>
</dbReference>
<dbReference type="PANTHER" id="PTHR43280:SF2">
    <property type="entry name" value="HTH-TYPE TRANSCRIPTIONAL REGULATOR EXSA"/>
    <property type="match status" value="1"/>
</dbReference>
<dbReference type="PRINTS" id="PR00032">
    <property type="entry name" value="HTHARAC"/>
</dbReference>
<dbReference type="InterPro" id="IPR037923">
    <property type="entry name" value="HTH-like"/>
</dbReference>
<evidence type="ECO:0000256" key="1">
    <source>
        <dbReference type="ARBA" id="ARBA00023015"/>
    </source>
</evidence>
<dbReference type="Proteomes" id="UP000838324">
    <property type="component" value="Unassembled WGS sequence"/>
</dbReference>
<evidence type="ECO:0000259" key="4">
    <source>
        <dbReference type="PROSITE" id="PS01124"/>
    </source>
</evidence>
<feature type="domain" description="HTH araC/xylS-type" evidence="4">
    <location>
        <begin position="193"/>
        <end position="291"/>
    </location>
</feature>
<dbReference type="PANTHER" id="PTHR43280">
    <property type="entry name" value="ARAC-FAMILY TRANSCRIPTIONAL REGULATOR"/>
    <property type="match status" value="1"/>
</dbReference>
<evidence type="ECO:0000313" key="6">
    <source>
        <dbReference type="Proteomes" id="UP000838324"/>
    </source>
</evidence>
<keyword evidence="3" id="KW-0804">Transcription</keyword>
<dbReference type="EMBL" id="CAKMMG010000013">
    <property type="protein sequence ID" value="CAH1223893.1"/>
    <property type="molecule type" value="Genomic_DNA"/>
</dbReference>
<protein>
    <submittedName>
        <fullName evidence="5">HTH-type transcriptional activator RhaS</fullName>
    </submittedName>
</protein>
<keyword evidence="6" id="KW-1185">Reference proteome</keyword>
<proteinExistence type="predicted"/>
<dbReference type="InterPro" id="IPR020449">
    <property type="entry name" value="Tscrpt_reg_AraC-type_HTH"/>
</dbReference>
<comment type="caution">
    <text evidence="5">The sequence shown here is derived from an EMBL/GenBank/DDBJ whole genome shotgun (WGS) entry which is preliminary data.</text>
</comment>
<evidence type="ECO:0000313" key="5">
    <source>
        <dbReference type="EMBL" id="CAH1223893.1"/>
    </source>
</evidence>
<dbReference type="InterPro" id="IPR009057">
    <property type="entry name" value="Homeodomain-like_sf"/>
</dbReference>
<keyword evidence="2" id="KW-0238">DNA-binding</keyword>
<sequence length="293" mass="33742">MSLLQFSSPPLPHYIISGLTYFPPGFRHVNRQNIKVFDLLVVREGCLYLGEEDRNYEVHAGEALILRPDCHHFGTEGCREESSYYWLHFQTSGSWCAVSAPSAALSEQDTPDESAHSALFDVRTFSLWLSQYMTLLQPSRLEELLAQLELLKVNAHLDSVRFKQQMLFQEILQQLSASVHRERPASQSTACAEQAASFLRAHYREEITTGMLGDSLNFHPVYIARCMNREYGCSPMEYLLRYRIEQSKLLLMQTSFPISRIAEEVGFNQAPYFSSSFMKLEGISPRQYRQRFS</sequence>
<keyword evidence="1" id="KW-0805">Transcription regulation</keyword>
<accession>A0ABN8H552</accession>
<evidence type="ECO:0000256" key="2">
    <source>
        <dbReference type="ARBA" id="ARBA00023125"/>
    </source>
</evidence>
<gene>
    <name evidence="5" type="primary">rhaS_13</name>
    <name evidence="5" type="ORF">PAECIP111892_05386</name>
</gene>